<name>A0A9D5HNR1_9LILI</name>
<feature type="region of interest" description="Disordered" evidence="3">
    <location>
        <begin position="132"/>
        <end position="219"/>
    </location>
</feature>
<feature type="domain" description="Phytocyanin" evidence="5">
    <location>
        <begin position="26"/>
        <end position="125"/>
    </location>
</feature>
<feature type="signal peptide" evidence="4">
    <location>
        <begin position="1"/>
        <end position="25"/>
    </location>
</feature>
<evidence type="ECO:0000256" key="2">
    <source>
        <dbReference type="ARBA" id="ARBA00023180"/>
    </source>
</evidence>
<dbReference type="GO" id="GO:0046872">
    <property type="term" value="F:metal ion binding"/>
    <property type="evidence" value="ECO:0007669"/>
    <property type="project" value="UniProtKB-KW"/>
</dbReference>
<dbReference type="EMBL" id="JAGGNH010000002">
    <property type="protein sequence ID" value="KAJ0983419.1"/>
    <property type="molecule type" value="Genomic_DNA"/>
</dbReference>
<dbReference type="FunFam" id="2.60.40.420:FF:000003">
    <property type="entry name" value="Blue copper"/>
    <property type="match status" value="1"/>
</dbReference>
<dbReference type="Pfam" id="PF02298">
    <property type="entry name" value="Cu_bind_like"/>
    <property type="match status" value="1"/>
</dbReference>
<feature type="compositionally biased region" description="Pro residues" evidence="3">
    <location>
        <begin position="132"/>
        <end position="165"/>
    </location>
</feature>
<feature type="compositionally biased region" description="Low complexity" evidence="3">
    <location>
        <begin position="206"/>
        <end position="217"/>
    </location>
</feature>
<evidence type="ECO:0000313" key="7">
    <source>
        <dbReference type="Proteomes" id="UP001085076"/>
    </source>
</evidence>
<dbReference type="PROSITE" id="PS51485">
    <property type="entry name" value="PHYTOCYANIN"/>
    <property type="match status" value="1"/>
</dbReference>
<dbReference type="GO" id="GO:0005886">
    <property type="term" value="C:plasma membrane"/>
    <property type="evidence" value="ECO:0007669"/>
    <property type="project" value="TreeGrafter"/>
</dbReference>
<dbReference type="Gene3D" id="2.60.40.420">
    <property type="entry name" value="Cupredoxins - blue copper proteins"/>
    <property type="match status" value="1"/>
</dbReference>
<dbReference type="PRINTS" id="PR01217">
    <property type="entry name" value="PRICHEXTENSN"/>
</dbReference>
<sequence length="240" mass="24391">MAAAALRALALLLATATLLIQTARSASFKVGGSTGGWDLNTNLNGWASAQTFTSGDTLTFSYDSMHSVVEVTKPNYDACQINNPIGTFTGGNTVITLKSPGKRYFTCGTAGHCSSGMKLEIDTVAAAVATPPPVAPVTPSTPPPTPPPQRPKPPPAKTPSPPPKAQSPKPHSHSPKSSSVAPSTSPSSSPSPLAPASPSLAPPPFVAAAPAPQPSAADNVGRKAKVALGFGLVVFMLFDF</sequence>
<keyword evidence="2" id="KW-0325">Glycoprotein</keyword>
<dbReference type="InterPro" id="IPR008972">
    <property type="entry name" value="Cupredoxin"/>
</dbReference>
<organism evidence="6 7">
    <name type="scientific">Dioscorea zingiberensis</name>
    <dbReference type="NCBI Taxonomy" id="325984"/>
    <lineage>
        <taxon>Eukaryota</taxon>
        <taxon>Viridiplantae</taxon>
        <taxon>Streptophyta</taxon>
        <taxon>Embryophyta</taxon>
        <taxon>Tracheophyta</taxon>
        <taxon>Spermatophyta</taxon>
        <taxon>Magnoliopsida</taxon>
        <taxon>Liliopsida</taxon>
        <taxon>Dioscoreales</taxon>
        <taxon>Dioscoreaceae</taxon>
        <taxon>Dioscorea</taxon>
    </lineage>
</organism>
<keyword evidence="4" id="KW-0732">Signal</keyword>
<dbReference type="InterPro" id="IPR003245">
    <property type="entry name" value="Phytocyanin_dom"/>
</dbReference>
<protein>
    <recommendedName>
        <fullName evidence="5">Phytocyanin domain-containing protein</fullName>
    </recommendedName>
</protein>
<evidence type="ECO:0000256" key="4">
    <source>
        <dbReference type="SAM" id="SignalP"/>
    </source>
</evidence>
<keyword evidence="1" id="KW-0479">Metal-binding</keyword>
<evidence type="ECO:0000256" key="3">
    <source>
        <dbReference type="SAM" id="MobiDB-lite"/>
    </source>
</evidence>
<evidence type="ECO:0000313" key="6">
    <source>
        <dbReference type="EMBL" id="KAJ0983419.1"/>
    </source>
</evidence>
<dbReference type="PANTHER" id="PTHR33021:SF499">
    <property type="entry name" value="OS12G0150500 PROTEIN"/>
    <property type="match status" value="1"/>
</dbReference>
<proteinExistence type="predicted"/>
<accession>A0A9D5HNR1</accession>
<dbReference type="InterPro" id="IPR039391">
    <property type="entry name" value="Phytocyanin-like"/>
</dbReference>
<keyword evidence="7" id="KW-1185">Reference proteome</keyword>
<evidence type="ECO:0000259" key="5">
    <source>
        <dbReference type="PROSITE" id="PS51485"/>
    </source>
</evidence>
<feature type="chain" id="PRO_5038516095" description="Phytocyanin domain-containing protein" evidence="4">
    <location>
        <begin position="26"/>
        <end position="240"/>
    </location>
</feature>
<comment type="caution">
    <text evidence="6">The sequence shown here is derived from an EMBL/GenBank/DDBJ whole genome shotgun (WGS) entry which is preliminary data.</text>
</comment>
<feature type="compositionally biased region" description="Pro residues" evidence="3">
    <location>
        <begin position="192"/>
        <end position="205"/>
    </location>
</feature>
<reference evidence="6" key="1">
    <citation type="submission" date="2021-03" db="EMBL/GenBank/DDBJ databases">
        <authorList>
            <person name="Li Z."/>
            <person name="Yang C."/>
        </authorList>
    </citation>
    <scope>NUCLEOTIDE SEQUENCE</scope>
    <source>
        <strain evidence="6">Dzin_1.0</strain>
        <tissue evidence="6">Leaf</tissue>
    </source>
</reference>
<dbReference type="GO" id="GO:0009055">
    <property type="term" value="F:electron transfer activity"/>
    <property type="evidence" value="ECO:0007669"/>
    <property type="project" value="InterPro"/>
</dbReference>
<gene>
    <name evidence="6" type="ORF">J5N97_011674</name>
</gene>
<dbReference type="AlphaFoldDB" id="A0A9D5HNR1"/>
<dbReference type="Proteomes" id="UP001085076">
    <property type="component" value="Miscellaneous, Linkage group lg02"/>
</dbReference>
<dbReference type="CDD" id="cd04216">
    <property type="entry name" value="Phytocyanin"/>
    <property type="match status" value="1"/>
</dbReference>
<reference evidence="6" key="2">
    <citation type="journal article" date="2022" name="Hortic Res">
        <title>The genome of Dioscorea zingiberensis sheds light on the biosynthesis, origin and evolution of the medicinally important diosgenin saponins.</title>
        <authorList>
            <person name="Li Y."/>
            <person name="Tan C."/>
            <person name="Li Z."/>
            <person name="Guo J."/>
            <person name="Li S."/>
            <person name="Chen X."/>
            <person name="Wang C."/>
            <person name="Dai X."/>
            <person name="Yang H."/>
            <person name="Song W."/>
            <person name="Hou L."/>
            <person name="Xu J."/>
            <person name="Tong Z."/>
            <person name="Xu A."/>
            <person name="Yuan X."/>
            <person name="Wang W."/>
            <person name="Yang Q."/>
            <person name="Chen L."/>
            <person name="Sun Z."/>
            <person name="Wang K."/>
            <person name="Pan B."/>
            <person name="Chen J."/>
            <person name="Bao Y."/>
            <person name="Liu F."/>
            <person name="Qi X."/>
            <person name="Gang D.R."/>
            <person name="Wen J."/>
            <person name="Li J."/>
        </authorList>
    </citation>
    <scope>NUCLEOTIDE SEQUENCE</scope>
    <source>
        <strain evidence="6">Dzin_1.0</strain>
    </source>
</reference>
<dbReference type="SUPFAM" id="SSF49503">
    <property type="entry name" value="Cupredoxins"/>
    <property type="match status" value="1"/>
</dbReference>
<feature type="compositionally biased region" description="Low complexity" evidence="3">
    <location>
        <begin position="175"/>
        <end position="191"/>
    </location>
</feature>
<evidence type="ECO:0000256" key="1">
    <source>
        <dbReference type="ARBA" id="ARBA00022723"/>
    </source>
</evidence>
<dbReference type="OrthoDB" id="687020at2759"/>
<dbReference type="PANTHER" id="PTHR33021">
    <property type="entry name" value="BLUE COPPER PROTEIN"/>
    <property type="match status" value="1"/>
</dbReference>